<dbReference type="SUPFAM" id="SSF81901">
    <property type="entry name" value="HCP-like"/>
    <property type="match status" value="1"/>
</dbReference>
<dbReference type="GO" id="GO:0055087">
    <property type="term" value="C:Ski complex"/>
    <property type="evidence" value="ECO:0007669"/>
    <property type="project" value="InterPro"/>
</dbReference>
<dbReference type="GO" id="GO:0006401">
    <property type="term" value="P:RNA catabolic process"/>
    <property type="evidence" value="ECO:0007669"/>
    <property type="project" value="InterPro"/>
</dbReference>
<evidence type="ECO:0000256" key="2">
    <source>
        <dbReference type="ARBA" id="ARBA00022803"/>
    </source>
</evidence>
<protein>
    <submittedName>
        <fullName evidence="3">Tetratricopeptide repeat protein 37-like</fullName>
    </submittedName>
</protein>
<dbReference type="STRING" id="57577.A0A2K3MC16"/>
<proteinExistence type="predicted"/>
<dbReference type="Proteomes" id="UP000236291">
    <property type="component" value="Unassembled WGS sequence"/>
</dbReference>
<dbReference type="PANTHER" id="PTHR15704:SF7">
    <property type="entry name" value="SUPERKILLER COMPLEX PROTEIN 3"/>
    <property type="match status" value="1"/>
</dbReference>
<gene>
    <name evidence="3" type="ORF">L195_g044428</name>
</gene>
<keyword evidence="1" id="KW-0677">Repeat</keyword>
<dbReference type="InterPro" id="IPR039226">
    <property type="entry name" value="Ski3/TTC37"/>
</dbReference>
<dbReference type="PANTHER" id="PTHR15704">
    <property type="entry name" value="SUPERKILLER 3 PROTEIN-RELATED"/>
    <property type="match status" value="1"/>
</dbReference>
<organism evidence="3 4">
    <name type="scientific">Trifolium pratense</name>
    <name type="common">Red clover</name>
    <dbReference type="NCBI Taxonomy" id="57577"/>
    <lineage>
        <taxon>Eukaryota</taxon>
        <taxon>Viridiplantae</taxon>
        <taxon>Streptophyta</taxon>
        <taxon>Embryophyta</taxon>
        <taxon>Tracheophyta</taxon>
        <taxon>Spermatophyta</taxon>
        <taxon>Magnoliopsida</taxon>
        <taxon>eudicotyledons</taxon>
        <taxon>Gunneridae</taxon>
        <taxon>Pentapetalae</taxon>
        <taxon>rosids</taxon>
        <taxon>fabids</taxon>
        <taxon>Fabales</taxon>
        <taxon>Fabaceae</taxon>
        <taxon>Papilionoideae</taxon>
        <taxon>50 kb inversion clade</taxon>
        <taxon>NPAAA clade</taxon>
        <taxon>Hologalegina</taxon>
        <taxon>IRL clade</taxon>
        <taxon>Trifolieae</taxon>
        <taxon>Trifolium</taxon>
    </lineage>
</organism>
<evidence type="ECO:0000313" key="4">
    <source>
        <dbReference type="Proteomes" id="UP000236291"/>
    </source>
</evidence>
<reference evidence="3 4" key="2">
    <citation type="journal article" date="2017" name="Front. Plant Sci.">
        <title>Gene Classification and Mining of Molecular Markers Useful in Red Clover (Trifolium pratense) Breeding.</title>
        <authorList>
            <person name="Istvanek J."/>
            <person name="Dluhosova J."/>
            <person name="Dluhos P."/>
            <person name="Patkova L."/>
            <person name="Nedelnik J."/>
            <person name="Repkova J."/>
        </authorList>
    </citation>
    <scope>NUCLEOTIDE SEQUENCE [LARGE SCALE GENOMIC DNA]</scope>
    <source>
        <strain evidence="4">cv. Tatra</strain>
        <tissue evidence="3">Young leaves</tissue>
    </source>
</reference>
<keyword evidence="2" id="KW-0802">TPR repeat</keyword>
<evidence type="ECO:0000256" key="1">
    <source>
        <dbReference type="ARBA" id="ARBA00022737"/>
    </source>
</evidence>
<comment type="caution">
    <text evidence="3">The sequence shown here is derived from an EMBL/GenBank/DDBJ whole genome shotgun (WGS) entry which is preliminary data.</text>
</comment>
<dbReference type="EMBL" id="ASHM01056250">
    <property type="protein sequence ID" value="PNX88325.1"/>
    <property type="molecule type" value="Genomic_DNA"/>
</dbReference>
<dbReference type="ExpressionAtlas" id="A0A2K3MC16">
    <property type="expression patterns" value="baseline"/>
</dbReference>
<dbReference type="AlphaFoldDB" id="A0A2K3MC16"/>
<dbReference type="InterPro" id="IPR011990">
    <property type="entry name" value="TPR-like_helical_dom_sf"/>
</dbReference>
<reference evidence="3 4" key="1">
    <citation type="journal article" date="2014" name="Am. J. Bot.">
        <title>Genome assembly and annotation for red clover (Trifolium pratense; Fabaceae).</title>
        <authorList>
            <person name="Istvanek J."/>
            <person name="Jaros M."/>
            <person name="Krenek A."/>
            <person name="Repkova J."/>
        </authorList>
    </citation>
    <scope>NUCLEOTIDE SEQUENCE [LARGE SCALE GENOMIC DNA]</scope>
    <source>
        <strain evidence="4">cv. Tatra</strain>
        <tissue evidence="3">Young leaves</tissue>
    </source>
</reference>
<sequence>MASETTHTDEEQHLFQRLKDSSDDASLHFDIGLLLWNKDGGDANSKEKAAEHFILSAKYNPKNGESFKYLGHYYGGVSLDTQRALKCYQRAVAINPDDFESG</sequence>
<dbReference type="Gene3D" id="1.25.40.10">
    <property type="entry name" value="Tetratricopeptide repeat domain"/>
    <property type="match status" value="1"/>
</dbReference>
<evidence type="ECO:0000313" key="3">
    <source>
        <dbReference type="EMBL" id="PNX88325.1"/>
    </source>
</evidence>
<accession>A0A2K3MC16</accession>
<feature type="non-terminal residue" evidence="3">
    <location>
        <position position="102"/>
    </location>
</feature>
<name>A0A2K3MC16_TRIPR</name>